<dbReference type="GO" id="GO:0070819">
    <property type="term" value="F:menaquinone-dependent protoporphyrinogen oxidase activity"/>
    <property type="evidence" value="ECO:0007669"/>
    <property type="project" value="TreeGrafter"/>
</dbReference>
<dbReference type="GO" id="GO:0010181">
    <property type="term" value="F:FMN binding"/>
    <property type="evidence" value="ECO:0007669"/>
    <property type="project" value="InterPro"/>
</dbReference>
<dbReference type="InterPro" id="IPR026816">
    <property type="entry name" value="Flavodoxin_dom"/>
</dbReference>
<gene>
    <name evidence="4" type="primary">hemG</name>
    <name evidence="4" type="ORF">ALP8811_00098</name>
</gene>
<keyword evidence="1" id="KW-0285">Flavoprotein</keyword>
<keyword evidence="2" id="KW-0288">FMN</keyword>
<dbReference type="Proteomes" id="UP000244911">
    <property type="component" value="Unassembled WGS sequence"/>
</dbReference>
<dbReference type="InterPro" id="IPR008254">
    <property type="entry name" value="Flavodoxin/NO_synth"/>
</dbReference>
<protein>
    <submittedName>
        <fullName evidence="4">Protoporphyrinogen IX dehydrogenase [menaquinone]</fullName>
        <ecNumber evidence="4">1.3.5.3</ecNumber>
    </submittedName>
</protein>
<name>A0A2R8AH02_9RHOB</name>
<dbReference type="InterPro" id="IPR052200">
    <property type="entry name" value="Protoporphyrinogen_IX_DH"/>
</dbReference>
<dbReference type="EC" id="1.3.5.3" evidence="4"/>
<dbReference type="Pfam" id="PF12724">
    <property type="entry name" value="Flavodoxin_5"/>
    <property type="match status" value="1"/>
</dbReference>
<dbReference type="PROSITE" id="PS50902">
    <property type="entry name" value="FLAVODOXIN_LIKE"/>
    <property type="match status" value="1"/>
</dbReference>
<dbReference type="SUPFAM" id="SSF52218">
    <property type="entry name" value="Flavoproteins"/>
    <property type="match status" value="1"/>
</dbReference>
<reference evidence="4 5" key="1">
    <citation type="submission" date="2018-03" db="EMBL/GenBank/DDBJ databases">
        <authorList>
            <person name="Keele B.F."/>
        </authorList>
    </citation>
    <scope>NUCLEOTIDE SEQUENCE [LARGE SCALE GENOMIC DNA]</scope>
    <source>
        <strain evidence="4 5">CECT 8811</strain>
    </source>
</reference>
<keyword evidence="4" id="KW-0560">Oxidoreductase</keyword>
<evidence type="ECO:0000259" key="3">
    <source>
        <dbReference type="PROSITE" id="PS50902"/>
    </source>
</evidence>
<keyword evidence="5" id="KW-1185">Reference proteome</keyword>
<evidence type="ECO:0000313" key="4">
    <source>
        <dbReference type="EMBL" id="SPF75114.1"/>
    </source>
</evidence>
<dbReference type="Gene3D" id="3.40.50.360">
    <property type="match status" value="1"/>
</dbReference>
<dbReference type="PANTHER" id="PTHR38030:SF2">
    <property type="entry name" value="PROTOPORPHYRINOGEN IX DEHYDROGENASE [QUINONE]"/>
    <property type="match status" value="1"/>
</dbReference>
<dbReference type="EMBL" id="OMOI01000001">
    <property type="protein sequence ID" value="SPF75114.1"/>
    <property type="molecule type" value="Genomic_DNA"/>
</dbReference>
<proteinExistence type="predicted"/>
<dbReference type="PANTHER" id="PTHR38030">
    <property type="entry name" value="PROTOPORPHYRINOGEN IX DEHYDROGENASE [MENAQUINONE]"/>
    <property type="match status" value="1"/>
</dbReference>
<evidence type="ECO:0000256" key="1">
    <source>
        <dbReference type="ARBA" id="ARBA00022630"/>
    </source>
</evidence>
<accession>A0A2R8AH02</accession>
<sequence length="178" mass="19791">MKILVSYATSEGHTRKIARWIADRIYDQGHSVELLSLVDKKDIDLGRFDGAILASSVHVGHYQPEVAEFAGEHATRLAQMPTLFLSVSLSAAGHDADDWRGLERILDDFTDATNWTPDRVVQVAGAYMPSEYGVLSRFVMRRIIAGQDPEADLDADHDYTDWEALGSELDSWLAQAEA</sequence>
<evidence type="ECO:0000313" key="5">
    <source>
        <dbReference type="Proteomes" id="UP000244911"/>
    </source>
</evidence>
<dbReference type="RefSeq" id="WP_108855246.1">
    <property type="nucleotide sequence ID" value="NZ_OMOI01000001.1"/>
</dbReference>
<dbReference type="OrthoDB" id="9795729at2"/>
<organism evidence="4 5">
    <name type="scientific">Aliiroseovarius pelagivivens</name>
    <dbReference type="NCBI Taxonomy" id="1639690"/>
    <lineage>
        <taxon>Bacteria</taxon>
        <taxon>Pseudomonadati</taxon>
        <taxon>Pseudomonadota</taxon>
        <taxon>Alphaproteobacteria</taxon>
        <taxon>Rhodobacterales</taxon>
        <taxon>Paracoccaceae</taxon>
        <taxon>Aliiroseovarius</taxon>
    </lineage>
</organism>
<evidence type="ECO:0000256" key="2">
    <source>
        <dbReference type="ARBA" id="ARBA00022643"/>
    </source>
</evidence>
<dbReference type="AlphaFoldDB" id="A0A2R8AH02"/>
<dbReference type="InterPro" id="IPR029039">
    <property type="entry name" value="Flavoprotein-like_sf"/>
</dbReference>
<feature type="domain" description="Flavodoxin-like" evidence="3">
    <location>
        <begin position="3"/>
        <end position="177"/>
    </location>
</feature>
<dbReference type="GO" id="GO:0006783">
    <property type="term" value="P:heme biosynthetic process"/>
    <property type="evidence" value="ECO:0007669"/>
    <property type="project" value="TreeGrafter"/>
</dbReference>